<proteinExistence type="predicted"/>
<feature type="region of interest" description="Disordered" evidence="1">
    <location>
        <begin position="159"/>
        <end position="182"/>
    </location>
</feature>
<evidence type="ECO:0000256" key="1">
    <source>
        <dbReference type="SAM" id="MobiDB-lite"/>
    </source>
</evidence>
<dbReference type="InterPro" id="IPR036691">
    <property type="entry name" value="Endo/exonu/phosph_ase_sf"/>
</dbReference>
<gene>
    <name evidence="3" type="ORF">Adt_28708</name>
</gene>
<feature type="compositionally biased region" description="Polar residues" evidence="1">
    <location>
        <begin position="11"/>
        <end position="20"/>
    </location>
</feature>
<dbReference type="Pfam" id="PF03372">
    <property type="entry name" value="Exo_endo_phos"/>
    <property type="match status" value="1"/>
</dbReference>
<reference evidence="4" key="1">
    <citation type="submission" date="2024-07" db="EMBL/GenBank/DDBJ databases">
        <title>Two chromosome-level genome assemblies of Korean endemic species Abeliophyllum distichum and Forsythia ovata (Oleaceae).</title>
        <authorList>
            <person name="Jang H."/>
        </authorList>
    </citation>
    <scope>NUCLEOTIDE SEQUENCE [LARGE SCALE GENOMIC DNA]</scope>
</reference>
<dbReference type="InterPro" id="IPR005135">
    <property type="entry name" value="Endo/exonuclease/phosphatase"/>
</dbReference>
<evidence type="ECO:0000259" key="2">
    <source>
        <dbReference type="PROSITE" id="PS50878"/>
    </source>
</evidence>
<dbReference type="InterPro" id="IPR025558">
    <property type="entry name" value="DUF4283"/>
</dbReference>
<name>A0ABD1RXC5_9LAMI</name>
<dbReference type="PANTHER" id="PTHR33116">
    <property type="entry name" value="REVERSE TRANSCRIPTASE ZINC-BINDING DOMAIN-CONTAINING PROTEIN-RELATED-RELATED"/>
    <property type="match status" value="1"/>
</dbReference>
<dbReference type="InterPro" id="IPR000477">
    <property type="entry name" value="RT_dom"/>
</dbReference>
<evidence type="ECO:0000313" key="3">
    <source>
        <dbReference type="EMBL" id="KAL2493080.1"/>
    </source>
</evidence>
<dbReference type="PANTHER" id="PTHR33116:SF80">
    <property type="entry name" value="REVERSE TRANSCRIPTASE ZINC-BINDING DOMAIN-CONTAINING PROTEIN"/>
    <property type="match status" value="1"/>
</dbReference>
<dbReference type="Pfam" id="PF00078">
    <property type="entry name" value="RVT_1"/>
    <property type="match status" value="1"/>
</dbReference>
<evidence type="ECO:0000313" key="4">
    <source>
        <dbReference type="Proteomes" id="UP001604336"/>
    </source>
</evidence>
<dbReference type="Gene3D" id="3.60.10.10">
    <property type="entry name" value="Endonuclease/exonuclease/phosphatase"/>
    <property type="match status" value="1"/>
</dbReference>
<feature type="domain" description="Reverse transcriptase" evidence="2">
    <location>
        <begin position="1166"/>
        <end position="1422"/>
    </location>
</feature>
<keyword evidence="4" id="KW-1185">Reference proteome</keyword>
<sequence length="1584" mass="177278">MPNQPTKPPDFSSSVTGQPSPAMPNPNTGPTPQKSALTMPINAQSAGTLVSDPIAAAAPPNDGMVAGQCPSILPHIDVQSEGLEACQNLEPTFLPLGQSRATMPEPSGPFVLADSPPIVEMPYSAPLSSSQLKIPTTEQPLPHAAKSRASMLYLQAPPRASIGQPNLGVPSSDRPLSGPTSEPRVVLDPLIEAQQGAKLPAPSAQAARPARPAGMPAARQQAQLRPPPAAFLGPVRLPNFSAPIAPGPHVFPQEAQSALNNGRKTYAAAVTEKQAISSSERSMRKSFASVLQSAPDSHCHQFVAKEPFLHRGEPALTITADEEASLAEPFKFTLVGKFSHRKPSMVEVRNSFQKFGFTGDFKIGLIDFKHILIHLTHEDDYSRLFLKPLWFIMGCPMRVLKWTCDFHPDAETPIAPVWISFPLLPVHLRAKEFLFALSKLVGVPLRIDEATADLLRPSEARVCVEVNLEHKLPDRVWIERGESRSFWQPVVYEQLPHFCAKCRHMGHLIDKCRAGMPPLDVEKVAQATKPVGAKASKPITVPKPTVDPATKSVDVELPVTDEVPLVERIGKGKGKEVVVEPRKQWVPLASSSSIPPPVIPILPSEVHERPIAEHSSPVTTDMASQPVIAANDFDPLLDHMMSLSHEYPMLSEPVQPVFDPVPHTHPDLSCHEKVETSIPADTASSIQLGGHQQGHFRRNSSEDLVGLGERQESDGFTTVQRKKSSKVILEPFVLKKNFDFIRRSLSFDLGLENESGKIWCFWNLGTTVASCVDHPQFLHIRVEDPRLSRPMYITPVYASCSPAGCRDLWMGLHQISLVVDGPWMVGGDFNVIAHNGERTGHNTRDRGTSDFADMMMDCGLTDAGYSGSQYTWTNGRVWKRLDRVLINSAVGSSCSRFSVRHLNRSTSDHSPLLIQWSSDDDLGPRPFRFLNVWSRHHDFLSFVSQKWSFPTHHTGMTALWEKIFRLKQGLRWWNRHVFGDIFQRVRDAECRVDEAESVYDSDPTPPHRDTLHQAQAGLNQTLSVEEVFWKQKAGARWVCEGDHNTRYFHSMVQGRRIRSRIRSITSEMGEVFDSQETIQPSAVSFFQELLSAAPQPVDPIRPDIIPRLVFDEDNLQLNRTPTLAEVREAIFSIDPDSVAGPDGFSSHFFQECWDIVSDDVFQAVLDFFAGGHFPRGFSATSIVLIPKRDNACRWSEFRPISLCTVFNKLVTKLLNSRLSNILPQIISAPQSGFIPVRLIGDNILLAQELLHTLDTKARGGGGNAILKLDMAKAYDRLDWGFLISVLEGFGFDATWIDRIQRCISECHFSVLLNGRSCGFFPSSRGLRQGDPISPSLFILAADYFSRILTHDMIIFANGQKQSIRWVLHCIEHYERASGQLVNRDKSGIILPRRSTIQQIHRLEHLTGFRHQQQPFTYLGVPLFKGHRKTFLYDDLIQKVRNRISGWASRLLSPGGRITLIRSVLSFLPLYLLQILKPPKAVLKKIESIFARFLWVSKDHIHRLHWKRWKDLCLPTEEGGLGFRRLQDLVDTFSLKLWWLFRSQRSLWAQFLRGKYCQGTHSILATVPYYASPVWRRLKLIGPQA</sequence>
<dbReference type="Proteomes" id="UP001604336">
    <property type="component" value="Unassembled WGS sequence"/>
</dbReference>
<dbReference type="SUPFAM" id="SSF56219">
    <property type="entry name" value="DNase I-like"/>
    <property type="match status" value="1"/>
</dbReference>
<organism evidence="3 4">
    <name type="scientific">Abeliophyllum distichum</name>
    <dbReference type="NCBI Taxonomy" id="126358"/>
    <lineage>
        <taxon>Eukaryota</taxon>
        <taxon>Viridiplantae</taxon>
        <taxon>Streptophyta</taxon>
        <taxon>Embryophyta</taxon>
        <taxon>Tracheophyta</taxon>
        <taxon>Spermatophyta</taxon>
        <taxon>Magnoliopsida</taxon>
        <taxon>eudicotyledons</taxon>
        <taxon>Gunneridae</taxon>
        <taxon>Pentapetalae</taxon>
        <taxon>asterids</taxon>
        <taxon>lamiids</taxon>
        <taxon>Lamiales</taxon>
        <taxon>Oleaceae</taxon>
        <taxon>Forsythieae</taxon>
        <taxon>Abeliophyllum</taxon>
    </lineage>
</organism>
<dbReference type="CDD" id="cd01650">
    <property type="entry name" value="RT_nLTR_like"/>
    <property type="match status" value="1"/>
</dbReference>
<feature type="region of interest" description="Disordered" evidence="1">
    <location>
        <begin position="1"/>
        <end position="44"/>
    </location>
</feature>
<comment type="caution">
    <text evidence="3">The sequence shown here is derived from an EMBL/GenBank/DDBJ whole genome shotgun (WGS) entry which is preliminary data.</text>
</comment>
<dbReference type="EMBL" id="JBFOLK010000008">
    <property type="protein sequence ID" value="KAL2493080.1"/>
    <property type="molecule type" value="Genomic_DNA"/>
</dbReference>
<feature type="compositionally biased region" description="Polar residues" evidence="1">
    <location>
        <begin position="30"/>
        <end position="44"/>
    </location>
</feature>
<protein>
    <recommendedName>
        <fullName evidence="2">Reverse transcriptase domain-containing protein</fullName>
    </recommendedName>
</protein>
<dbReference type="PROSITE" id="PS50878">
    <property type="entry name" value="RT_POL"/>
    <property type="match status" value="1"/>
</dbReference>
<accession>A0ABD1RXC5</accession>
<dbReference type="Pfam" id="PF14111">
    <property type="entry name" value="DUF4283"/>
    <property type="match status" value="1"/>
</dbReference>